<dbReference type="AlphaFoldDB" id="A0A1G6JSI0"/>
<protein>
    <submittedName>
        <fullName evidence="2">Uncharacterized protein</fullName>
    </submittedName>
</protein>
<dbReference type="Proteomes" id="UP000199501">
    <property type="component" value="Unassembled WGS sequence"/>
</dbReference>
<keyword evidence="1" id="KW-0472">Membrane</keyword>
<sequence length="136" mass="14488">MELRIRVSGADADGVRSLRESLSWEDELRGRVELVEAAPRRGELGVVPDALVVALGPGVVTAVVSVVITWIRHRSYDVDVEMTRADGAKVAVSAKRVRGANSDSLRELVTEAAATLDGVAAEVDGSARRPAEDVDQ</sequence>
<evidence type="ECO:0000313" key="2">
    <source>
        <dbReference type="EMBL" id="SDC21647.1"/>
    </source>
</evidence>
<dbReference type="InterPro" id="IPR045428">
    <property type="entry name" value="EACC1"/>
</dbReference>
<name>A0A1G6JSI0_9PSEU</name>
<keyword evidence="1" id="KW-0812">Transmembrane</keyword>
<evidence type="ECO:0000313" key="3">
    <source>
        <dbReference type="Proteomes" id="UP000199501"/>
    </source>
</evidence>
<gene>
    <name evidence="2" type="ORF">SAMN05216174_101540</name>
</gene>
<dbReference type="EMBL" id="FMZZ01000001">
    <property type="protein sequence ID" value="SDC21647.1"/>
    <property type="molecule type" value="Genomic_DNA"/>
</dbReference>
<accession>A0A1G6JSI0</accession>
<proteinExistence type="predicted"/>
<evidence type="ECO:0000256" key="1">
    <source>
        <dbReference type="SAM" id="Phobius"/>
    </source>
</evidence>
<keyword evidence="1" id="KW-1133">Transmembrane helix</keyword>
<organism evidence="2 3">
    <name type="scientific">Actinokineospora iranica</name>
    <dbReference type="NCBI Taxonomy" id="1271860"/>
    <lineage>
        <taxon>Bacteria</taxon>
        <taxon>Bacillati</taxon>
        <taxon>Actinomycetota</taxon>
        <taxon>Actinomycetes</taxon>
        <taxon>Pseudonocardiales</taxon>
        <taxon>Pseudonocardiaceae</taxon>
        <taxon>Actinokineospora</taxon>
    </lineage>
</organism>
<dbReference type="Pfam" id="PF19953">
    <property type="entry name" value="EACC1"/>
    <property type="match status" value="1"/>
</dbReference>
<reference evidence="3" key="1">
    <citation type="submission" date="2016-10" db="EMBL/GenBank/DDBJ databases">
        <authorList>
            <person name="Varghese N."/>
            <person name="Submissions S."/>
        </authorList>
    </citation>
    <scope>NUCLEOTIDE SEQUENCE [LARGE SCALE GENOMIC DNA]</scope>
    <source>
        <strain evidence="3">IBRC-M 10403</strain>
    </source>
</reference>
<keyword evidence="3" id="KW-1185">Reference proteome</keyword>
<feature type="transmembrane region" description="Helical" evidence="1">
    <location>
        <begin position="50"/>
        <end position="71"/>
    </location>
</feature>